<keyword evidence="10" id="KW-0732">Signal</keyword>
<dbReference type="AlphaFoldDB" id="A0A844ZQQ3"/>
<comment type="similarity">
    <text evidence="2">Belongs to the TonB family.</text>
</comment>
<keyword evidence="13" id="KW-1185">Reference proteome</keyword>
<evidence type="ECO:0000256" key="10">
    <source>
        <dbReference type="SAM" id="SignalP"/>
    </source>
</evidence>
<comment type="caution">
    <text evidence="12">The sequence shown here is derived from an EMBL/GenBank/DDBJ whole genome shotgun (WGS) entry which is preliminary data.</text>
</comment>
<evidence type="ECO:0000256" key="1">
    <source>
        <dbReference type="ARBA" id="ARBA00004383"/>
    </source>
</evidence>
<dbReference type="EMBL" id="WTYX01000001">
    <property type="protein sequence ID" value="MXO90078.1"/>
    <property type="molecule type" value="Genomic_DNA"/>
</dbReference>
<proteinExistence type="inferred from homology"/>
<keyword evidence="4" id="KW-1003">Cell membrane</keyword>
<dbReference type="InterPro" id="IPR037682">
    <property type="entry name" value="TonB_C"/>
</dbReference>
<dbReference type="OrthoDB" id="7390536at2"/>
<keyword evidence="3" id="KW-0813">Transport</keyword>
<dbReference type="NCBIfam" id="TIGR01352">
    <property type="entry name" value="tonB_Cterm"/>
    <property type="match status" value="1"/>
</dbReference>
<evidence type="ECO:0000256" key="2">
    <source>
        <dbReference type="ARBA" id="ARBA00006555"/>
    </source>
</evidence>
<evidence type="ECO:0000256" key="6">
    <source>
        <dbReference type="ARBA" id="ARBA00022692"/>
    </source>
</evidence>
<dbReference type="PANTHER" id="PTHR33446">
    <property type="entry name" value="PROTEIN TONB-RELATED"/>
    <property type="match status" value="1"/>
</dbReference>
<evidence type="ECO:0000256" key="5">
    <source>
        <dbReference type="ARBA" id="ARBA00022519"/>
    </source>
</evidence>
<dbReference type="InterPro" id="IPR006260">
    <property type="entry name" value="TonB/TolA_C"/>
</dbReference>
<evidence type="ECO:0000256" key="3">
    <source>
        <dbReference type="ARBA" id="ARBA00022448"/>
    </source>
</evidence>
<name>A0A844ZQQ3_9SPHN</name>
<evidence type="ECO:0000256" key="8">
    <source>
        <dbReference type="ARBA" id="ARBA00022989"/>
    </source>
</evidence>
<comment type="subcellular location">
    <subcellularLocation>
        <location evidence="1">Cell inner membrane</location>
        <topology evidence="1">Single-pass membrane protein</topology>
        <orientation evidence="1">Periplasmic side</orientation>
    </subcellularLocation>
</comment>
<dbReference type="GO" id="GO:0015031">
    <property type="term" value="P:protein transport"/>
    <property type="evidence" value="ECO:0007669"/>
    <property type="project" value="UniProtKB-KW"/>
</dbReference>
<evidence type="ECO:0000313" key="13">
    <source>
        <dbReference type="Proteomes" id="UP000442714"/>
    </source>
</evidence>
<dbReference type="Pfam" id="PF03544">
    <property type="entry name" value="TonB_C"/>
    <property type="match status" value="1"/>
</dbReference>
<keyword evidence="6" id="KW-0812">Transmembrane</keyword>
<dbReference type="Gene3D" id="3.30.1150.10">
    <property type="match status" value="1"/>
</dbReference>
<dbReference type="SUPFAM" id="SSF74653">
    <property type="entry name" value="TolA/TonB C-terminal domain"/>
    <property type="match status" value="1"/>
</dbReference>
<evidence type="ECO:0000256" key="4">
    <source>
        <dbReference type="ARBA" id="ARBA00022475"/>
    </source>
</evidence>
<evidence type="ECO:0000256" key="9">
    <source>
        <dbReference type="ARBA" id="ARBA00023136"/>
    </source>
</evidence>
<dbReference type="InterPro" id="IPR051045">
    <property type="entry name" value="TonB-dependent_transducer"/>
</dbReference>
<evidence type="ECO:0000259" key="11">
    <source>
        <dbReference type="PROSITE" id="PS52015"/>
    </source>
</evidence>
<keyword evidence="9" id="KW-0472">Membrane</keyword>
<dbReference type="PROSITE" id="PS52015">
    <property type="entry name" value="TONB_CTD"/>
    <property type="match status" value="1"/>
</dbReference>
<organism evidence="12 13">
    <name type="scientific">Pontixanthobacter aquaemixtae</name>
    <dbReference type="NCBI Taxonomy" id="1958940"/>
    <lineage>
        <taxon>Bacteria</taxon>
        <taxon>Pseudomonadati</taxon>
        <taxon>Pseudomonadota</taxon>
        <taxon>Alphaproteobacteria</taxon>
        <taxon>Sphingomonadales</taxon>
        <taxon>Erythrobacteraceae</taxon>
        <taxon>Pontixanthobacter</taxon>
    </lineage>
</organism>
<evidence type="ECO:0000256" key="7">
    <source>
        <dbReference type="ARBA" id="ARBA00022927"/>
    </source>
</evidence>
<feature type="signal peptide" evidence="10">
    <location>
        <begin position="1"/>
        <end position="21"/>
    </location>
</feature>
<keyword evidence="5" id="KW-0997">Cell inner membrane</keyword>
<reference evidence="12 13" key="1">
    <citation type="submission" date="2019-12" db="EMBL/GenBank/DDBJ databases">
        <title>Genomic-based taxomic classification of the family Erythrobacteraceae.</title>
        <authorList>
            <person name="Xu L."/>
        </authorList>
    </citation>
    <scope>NUCLEOTIDE SEQUENCE [LARGE SCALE GENOMIC DNA]</scope>
    <source>
        <strain evidence="12 13">KCTC 52763</strain>
    </source>
</reference>
<dbReference type="GO" id="GO:0005886">
    <property type="term" value="C:plasma membrane"/>
    <property type="evidence" value="ECO:0007669"/>
    <property type="project" value="UniProtKB-SubCell"/>
</dbReference>
<feature type="domain" description="TonB C-terminal" evidence="11">
    <location>
        <begin position="65"/>
        <end position="158"/>
    </location>
</feature>
<dbReference type="GO" id="GO:0055085">
    <property type="term" value="P:transmembrane transport"/>
    <property type="evidence" value="ECO:0007669"/>
    <property type="project" value="InterPro"/>
</dbReference>
<protein>
    <submittedName>
        <fullName evidence="12">TonB family protein</fullName>
    </submittedName>
</protein>
<gene>
    <name evidence="12" type="ORF">GRI41_04520</name>
</gene>
<evidence type="ECO:0000313" key="12">
    <source>
        <dbReference type="EMBL" id="MXO90078.1"/>
    </source>
</evidence>
<dbReference type="Proteomes" id="UP000442714">
    <property type="component" value="Unassembled WGS sequence"/>
</dbReference>
<keyword evidence="7" id="KW-0653">Protein transport</keyword>
<keyword evidence="8" id="KW-1133">Transmembrane helix</keyword>
<feature type="chain" id="PRO_5032685029" evidence="10">
    <location>
        <begin position="22"/>
        <end position="236"/>
    </location>
</feature>
<sequence length="236" mass="25905">MMYKALFSLVFAVFSLNSAHAQEADIDETADAVAADFEANMEVVSEAAEAAMEVDPFDPTSNRSPFPKRGFYPTPTPFDYPADSHVNGEEGLVRLTLDIDAEGTVTDCKVSESSGHLALDKASCAVALRDAPEFEPAKDERGNAVASKYELTIDWNIREPELQPMVIDVRLTIGTDGKVSECEALETSGTLFRGFDRTDPCKNMNRSGDIYRDENGQPVAKKVRIRMTVEVDDVPE</sequence>
<accession>A0A844ZQQ3</accession>
<dbReference type="RefSeq" id="WP_160603561.1">
    <property type="nucleotide sequence ID" value="NZ_WTYX01000001.1"/>
</dbReference>